<accession>A0A418NMR3</accession>
<name>A0A418NMR3_9SPHN</name>
<dbReference type="PANTHER" id="PTHR36154">
    <property type="entry name" value="DNA-BINDING TRANSCRIPTIONAL ACTIVATOR ALPA"/>
    <property type="match status" value="1"/>
</dbReference>
<dbReference type="InterPro" id="IPR052931">
    <property type="entry name" value="Prophage_regulatory_activator"/>
</dbReference>
<reference evidence="1 2" key="1">
    <citation type="submission" date="2018-08" db="EMBL/GenBank/DDBJ databases">
        <title>Altererythrobacter sp.Ery1 and Ery12, the genome sequencing of novel strains in genus Alterythrobacter.</title>
        <authorList>
            <person name="Cheng H."/>
            <person name="Wu Y.-H."/>
            <person name="Fang C."/>
            <person name="Xu X.-W."/>
        </authorList>
    </citation>
    <scope>NUCLEOTIDE SEQUENCE [LARGE SCALE GENOMIC DNA]</scope>
    <source>
        <strain evidence="1 2">Ery1</strain>
    </source>
</reference>
<comment type="caution">
    <text evidence="1">The sequence shown here is derived from an EMBL/GenBank/DDBJ whole genome shotgun (WGS) entry which is preliminary data.</text>
</comment>
<dbReference type="OrthoDB" id="1525365at2"/>
<dbReference type="InterPro" id="IPR009061">
    <property type="entry name" value="DNA-bd_dom_put_sf"/>
</dbReference>
<proteinExistence type="predicted"/>
<dbReference type="PANTHER" id="PTHR36154:SF1">
    <property type="entry name" value="DNA-BINDING TRANSCRIPTIONAL ACTIVATOR ALPA"/>
    <property type="match status" value="1"/>
</dbReference>
<dbReference type="Proteomes" id="UP000285092">
    <property type="component" value="Unassembled WGS sequence"/>
</dbReference>
<protein>
    <submittedName>
        <fullName evidence="1">AlpA family phage regulatory protein</fullName>
    </submittedName>
</protein>
<organism evidence="1 2">
    <name type="scientific">Pelagerythrobacter aerophilus</name>
    <dbReference type="NCBI Taxonomy" id="2306995"/>
    <lineage>
        <taxon>Bacteria</taxon>
        <taxon>Pseudomonadati</taxon>
        <taxon>Pseudomonadota</taxon>
        <taxon>Alphaproteobacteria</taxon>
        <taxon>Sphingomonadales</taxon>
        <taxon>Erythrobacteraceae</taxon>
        <taxon>Pelagerythrobacter</taxon>
    </lineage>
</organism>
<keyword evidence="2" id="KW-1185">Reference proteome</keyword>
<sequence>MSDTSHRFLRLNAVLDKTGLSRSTLYRKVQEGTFPKQITIGARCVAWLESEIEEWMRNPMFYETSDRAG</sequence>
<evidence type="ECO:0000313" key="2">
    <source>
        <dbReference type="Proteomes" id="UP000285092"/>
    </source>
</evidence>
<dbReference type="AlphaFoldDB" id="A0A418NMR3"/>
<dbReference type="EMBL" id="QXFK01000002">
    <property type="protein sequence ID" value="RIV81564.1"/>
    <property type="molecule type" value="Genomic_DNA"/>
</dbReference>
<gene>
    <name evidence="1" type="ORF">D2V04_00190</name>
</gene>
<dbReference type="SUPFAM" id="SSF46955">
    <property type="entry name" value="Putative DNA-binding domain"/>
    <property type="match status" value="1"/>
</dbReference>
<dbReference type="Pfam" id="PF05930">
    <property type="entry name" value="Phage_AlpA"/>
    <property type="match status" value="1"/>
</dbReference>
<dbReference type="RefSeq" id="WP_119511380.1">
    <property type="nucleotide sequence ID" value="NZ_QXFK01000002.1"/>
</dbReference>
<dbReference type="Gene3D" id="1.10.238.160">
    <property type="match status" value="1"/>
</dbReference>
<dbReference type="InterPro" id="IPR010260">
    <property type="entry name" value="AlpA"/>
</dbReference>
<evidence type="ECO:0000313" key="1">
    <source>
        <dbReference type="EMBL" id="RIV81564.1"/>
    </source>
</evidence>